<dbReference type="Pfam" id="PF01569">
    <property type="entry name" value="PAP2"/>
    <property type="match status" value="1"/>
</dbReference>
<feature type="transmembrane region" description="Helical" evidence="1">
    <location>
        <begin position="194"/>
        <end position="212"/>
    </location>
</feature>
<feature type="transmembrane region" description="Helical" evidence="1">
    <location>
        <begin position="98"/>
        <end position="118"/>
    </location>
</feature>
<reference evidence="4" key="1">
    <citation type="journal article" date="2019" name="Int. J. Syst. Evol. Microbiol.">
        <title>The Global Catalogue of Microorganisms (GCM) 10K type strain sequencing project: providing services to taxonomists for standard genome sequencing and annotation.</title>
        <authorList>
            <consortium name="The Broad Institute Genomics Platform"/>
            <consortium name="The Broad Institute Genome Sequencing Center for Infectious Disease"/>
            <person name="Wu L."/>
            <person name="Ma J."/>
        </authorList>
    </citation>
    <scope>NUCLEOTIDE SEQUENCE [LARGE SCALE GENOMIC DNA]</scope>
    <source>
        <strain evidence="4">CCM 8904</strain>
    </source>
</reference>
<keyword evidence="1" id="KW-0812">Transmembrane</keyword>
<dbReference type="InterPro" id="IPR000326">
    <property type="entry name" value="PAP2/HPO"/>
</dbReference>
<dbReference type="SMART" id="SM00014">
    <property type="entry name" value="acidPPc"/>
    <property type="match status" value="1"/>
</dbReference>
<name>A0ABW1RCR3_9LACO</name>
<dbReference type="Proteomes" id="UP001596289">
    <property type="component" value="Unassembled WGS sequence"/>
</dbReference>
<dbReference type="SUPFAM" id="SSF48317">
    <property type="entry name" value="Acid phosphatase/Vanadium-dependent haloperoxidase"/>
    <property type="match status" value="1"/>
</dbReference>
<organism evidence="3 4">
    <name type="scientific">Loigolactobacillus jiayinensis</name>
    <dbReference type="NCBI Taxonomy" id="2486016"/>
    <lineage>
        <taxon>Bacteria</taxon>
        <taxon>Bacillati</taxon>
        <taxon>Bacillota</taxon>
        <taxon>Bacilli</taxon>
        <taxon>Lactobacillales</taxon>
        <taxon>Lactobacillaceae</taxon>
        <taxon>Loigolactobacillus</taxon>
    </lineage>
</organism>
<feature type="transmembrane region" description="Helical" evidence="1">
    <location>
        <begin position="167"/>
        <end position="188"/>
    </location>
</feature>
<comment type="caution">
    <text evidence="3">The sequence shown here is derived from an EMBL/GenBank/DDBJ whole genome shotgun (WGS) entry which is preliminary data.</text>
</comment>
<keyword evidence="1" id="KW-1133">Transmembrane helix</keyword>
<evidence type="ECO:0000313" key="3">
    <source>
        <dbReference type="EMBL" id="MFC6170267.1"/>
    </source>
</evidence>
<keyword evidence="1" id="KW-0472">Membrane</keyword>
<dbReference type="EMBL" id="JBHSSL010000036">
    <property type="protein sequence ID" value="MFC6170267.1"/>
    <property type="molecule type" value="Genomic_DNA"/>
</dbReference>
<protein>
    <submittedName>
        <fullName evidence="3">Phosphatase PAP2 family protein</fullName>
    </submittedName>
</protein>
<dbReference type="CDD" id="cd03392">
    <property type="entry name" value="PAP2_like_2"/>
    <property type="match status" value="1"/>
</dbReference>
<evidence type="ECO:0000259" key="2">
    <source>
        <dbReference type="SMART" id="SM00014"/>
    </source>
</evidence>
<gene>
    <name evidence="3" type="ORF">ACFQGP_06700</name>
</gene>
<dbReference type="PANTHER" id="PTHR14969:SF13">
    <property type="entry name" value="AT30094P"/>
    <property type="match status" value="1"/>
</dbReference>
<keyword evidence="4" id="KW-1185">Reference proteome</keyword>
<dbReference type="Gene3D" id="1.20.144.10">
    <property type="entry name" value="Phosphatidic acid phosphatase type 2/haloperoxidase"/>
    <property type="match status" value="1"/>
</dbReference>
<sequence>MRFNKEVMRLKWQMNRRPSALVTVTVILIILALLAHFQATPLNWLDQALAAPLQTTVTPTKTFLMRLISVLAKPAMAVLYAVVLTGALWYWQRRATAVWVLVSFGLGGVGSWLLKFIVARPRPTAHVLVAENGYSFPSGHVFSAVMIVSLLYFVFARTLPKLWQRLGCLIAVGLWLGLVVTARVYLGAHYPSDTVAALLLGYLWLRTTLWLYRRFYPRLQARLAVQQPTMRHAHKDTRK</sequence>
<feature type="transmembrane region" description="Helical" evidence="1">
    <location>
        <begin position="63"/>
        <end position="91"/>
    </location>
</feature>
<dbReference type="RefSeq" id="WP_225418852.1">
    <property type="nucleotide sequence ID" value="NZ_JBHSSL010000036.1"/>
</dbReference>
<evidence type="ECO:0000313" key="4">
    <source>
        <dbReference type="Proteomes" id="UP001596289"/>
    </source>
</evidence>
<proteinExistence type="predicted"/>
<feature type="transmembrane region" description="Helical" evidence="1">
    <location>
        <begin position="138"/>
        <end position="155"/>
    </location>
</feature>
<feature type="domain" description="Phosphatidic acid phosphatase type 2/haloperoxidase" evidence="2">
    <location>
        <begin position="101"/>
        <end position="209"/>
    </location>
</feature>
<dbReference type="PANTHER" id="PTHR14969">
    <property type="entry name" value="SPHINGOSINE-1-PHOSPHATE PHOSPHOHYDROLASE"/>
    <property type="match status" value="1"/>
</dbReference>
<accession>A0ABW1RCR3</accession>
<evidence type="ECO:0000256" key="1">
    <source>
        <dbReference type="SAM" id="Phobius"/>
    </source>
</evidence>
<dbReference type="InterPro" id="IPR036938">
    <property type="entry name" value="PAP2/HPO_sf"/>
</dbReference>